<evidence type="ECO:0000259" key="8">
    <source>
        <dbReference type="PROSITE" id="PS51740"/>
    </source>
</evidence>
<evidence type="ECO:0000313" key="10">
    <source>
        <dbReference type="Proteomes" id="UP000484076"/>
    </source>
</evidence>
<evidence type="ECO:0000256" key="2">
    <source>
        <dbReference type="ARBA" id="ARBA00022490"/>
    </source>
</evidence>
<dbReference type="GO" id="GO:0003700">
    <property type="term" value="F:DNA-binding transcription factor activity"/>
    <property type="evidence" value="ECO:0007669"/>
    <property type="project" value="UniProtKB-UniRule"/>
</dbReference>
<dbReference type="GO" id="GO:0009295">
    <property type="term" value="C:nucleoid"/>
    <property type="evidence" value="ECO:0007669"/>
    <property type="project" value="UniProtKB-SubCell"/>
</dbReference>
<organism evidence="9 10">
    <name type="scientific">Fertoeibacter niger</name>
    <dbReference type="NCBI Taxonomy" id="2656921"/>
    <lineage>
        <taxon>Bacteria</taxon>
        <taxon>Pseudomonadati</taxon>
        <taxon>Pseudomonadota</taxon>
        <taxon>Alphaproteobacteria</taxon>
        <taxon>Rhodobacterales</taxon>
        <taxon>Paracoccaceae</taxon>
        <taxon>Fertoeibacter</taxon>
    </lineage>
</organism>
<name>A0A8X8KN92_9RHOB</name>
<evidence type="ECO:0000256" key="4">
    <source>
        <dbReference type="ARBA" id="ARBA00023015"/>
    </source>
</evidence>
<keyword evidence="2 7" id="KW-0963">Cytoplasm</keyword>
<comment type="caution">
    <text evidence="9">The sequence shown here is derived from an EMBL/GenBank/DDBJ whole genome shotgun (WGS) entry which is preliminary data.</text>
</comment>
<dbReference type="RefSeq" id="WP_174539328.1">
    <property type="nucleotide sequence ID" value="NZ_WHUT02000002.1"/>
</dbReference>
<dbReference type="NCBIfam" id="NF001476">
    <property type="entry name" value="PRK00326.2-2"/>
    <property type="match status" value="1"/>
</dbReference>
<dbReference type="CDD" id="cd16320">
    <property type="entry name" value="MraZ_N"/>
    <property type="match status" value="1"/>
</dbReference>
<keyword evidence="10" id="KW-1185">Reference proteome</keyword>
<evidence type="ECO:0000313" key="9">
    <source>
        <dbReference type="EMBL" id="NUB43785.1"/>
    </source>
</evidence>
<sequence>MSEAFRGEFNQKVDSKARVSIPAAFRRILEAGDPDFNPDLGKEARAKFVLVYGGDKREFLECYTVAEMRELEKQIVAMPKGTKERRILERNMITLTVTLEIDSDGRIVLPSKARDKIELTADLLKDGVETVFAGTLDTFQIWRADTFEAAISRQAEEEIEELKGGADILSLLPPRPAA</sequence>
<dbReference type="InterPro" id="IPR020603">
    <property type="entry name" value="MraZ_dom"/>
</dbReference>
<dbReference type="InterPro" id="IPR007159">
    <property type="entry name" value="SpoVT-AbrB_dom"/>
</dbReference>
<dbReference type="GO" id="GO:2000143">
    <property type="term" value="P:negative regulation of DNA-templated transcription initiation"/>
    <property type="evidence" value="ECO:0007669"/>
    <property type="project" value="TreeGrafter"/>
</dbReference>
<evidence type="ECO:0000256" key="1">
    <source>
        <dbReference type="ARBA" id="ARBA00013860"/>
    </source>
</evidence>
<dbReference type="PROSITE" id="PS51740">
    <property type="entry name" value="SPOVT_ABRB"/>
    <property type="match status" value="2"/>
</dbReference>
<evidence type="ECO:0000256" key="3">
    <source>
        <dbReference type="ARBA" id="ARBA00022737"/>
    </source>
</evidence>
<comment type="subcellular location">
    <subcellularLocation>
        <location evidence="7">Cytoplasm</location>
        <location evidence="7">Nucleoid</location>
    </subcellularLocation>
</comment>
<dbReference type="PANTHER" id="PTHR34701:SF1">
    <property type="entry name" value="TRANSCRIPTIONAL REGULATOR MRAZ"/>
    <property type="match status" value="1"/>
</dbReference>
<dbReference type="InterPro" id="IPR035642">
    <property type="entry name" value="MraZ_N"/>
</dbReference>
<dbReference type="AlphaFoldDB" id="A0A8X8KN92"/>
<protein>
    <recommendedName>
        <fullName evidence="1 7">Transcriptional regulator MraZ</fullName>
    </recommendedName>
</protein>
<evidence type="ECO:0000256" key="5">
    <source>
        <dbReference type="ARBA" id="ARBA00023125"/>
    </source>
</evidence>
<dbReference type="GO" id="GO:0005737">
    <property type="term" value="C:cytoplasm"/>
    <property type="evidence" value="ECO:0007669"/>
    <property type="project" value="UniProtKB-UniRule"/>
</dbReference>
<reference evidence="9" key="1">
    <citation type="submission" date="2020-05" db="EMBL/GenBank/DDBJ databases">
        <title>Fertoebacter nigrum gen. nov., sp. nov., a new member of the family Rhodobacteraceae.</title>
        <authorList>
            <person name="Szuroczki S."/>
            <person name="Abbaszade G."/>
            <person name="Buni D."/>
            <person name="Schumann P."/>
            <person name="Toth E."/>
        </authorList>
    </citation>
    <scope>NUCLEOTIDE SEQUENCE</scope>
    <source>
        <strain evidence="9">RG-N-1a</strain>
    </source>
</reference>
<dbReference type="PANTHER" id="PTHR34701">
    <property type="entry name" value="TRANSCRIPTIONAL REGULATOR MRAZ"/>
    <property type="match status" value="1"/>
</dbReference>
<dbReference type="Proteomes" id="UP000484076">
    <property type="component" value="Unassembled WGS sequence"/>
</dbReference>
<dbReference type="GO" id="GO:0000976">
    <property type="term" value="F:transcription cis-regulatory region binding"/>
    <property type="evidence" value="ECO:0007669"/>
    <property type="project" value="TreeGrafter"/>
</dbReference>
<dbReference type="EMBL" id="WHUT02000002">
    <property type="protein sequence ID" value="NUB43785.1"/>
    <property type="molecule type" value="Genomic_DNA"/>
</dbReference>
<keyword evidence="5 7" id="KW-0238">DNA-binding</keyword>
<accession>A0A8X8KN92</accession>
<dbReference type="CDD" id="cd16321">
    <property type="entry name" value="MraZ_C"/>
    <property type="match status" value="1"/>
</dbReference>
<proteinExistence type="inferred from homology"/>
<dbReference type="InterPro" id="IPR003444">
    <property type="entry name" value="MraZ"/>
</dbReference>
<keyword evidence="6 7" id="KW-0804">Transcription</keyword>
<dbReference type="SUPFAM" id="SSF89447">
    <property type="entry name" value="AbrB/MazE/MraZ-like"/>
    <property type="match status" value="1"/>
</dbReference>
<dbReference type="InterPro" id="IPR037914">
    <property type="entry name" value="SpoVT-AbrB_sf"/>
</dbReference>
<keyword evidence="3" id="KW-0677">Repeat</keyword>
<keyword evidence="4 7" id="KW-0805">Transcription regulation</keyword>
<evidence type="ECO:0000256" key="6">
    <source>
        <dbReference type="ARBA" id="ARBA00023163"/>
    </source>
</evidence>
<feature type="domain" description="SpoVT-AbrB" evidence="8">
    <location>
        <begin position="8"/>
        <end position="67"/>
    </location>
</feature>
<dbReference type="Gene3D" id="3.40.1550.20">
    <property type="entry name" value="Transcriptional regulator MraZ domain"/>
    <property type="match status" value="1"/>
</dbReference>
<dbReference type="Pfam" id="PF02381">
    <property type="entry name" value="MraZ"/>
    <property type="match status" value="1"/>
</dbReference>
<dbReference type="HAMAP" id="MF_01008">
    <property type="entry name" value="MraZ"/>
    <property type="match status" value="1"/>
</dbReference>
<feature type="domain" description="SpoVT-AbrB" evidence="8">
    <location>
        <begin position="96"/>
        <end position="146"/>
    </location>
</feature>
<comment type="subunit">
    <text evidence="7">Forms oligomers.</text>
</comment>
<dbReference type="InterPro" id="IPR035644">
    <property type="entry name" value="MraZ_C"/>
</dbReference>
<gene>
    <name evidence="7 9" type="primary">mraZ</name>
    <name evidence="9" type="ORF">GEU84_005260</name>
</gene>
<comment type="similarity">
    <text evidence="7">Belongs to the MraZ family.</text>
</comment>
<evidence type="ECO:0000256" key="7">
    <source>
        <dbReference type="HAMAP-Rule" id="MF_01008"/>
    </source>
</evidence>
<dbReference type="InterPro" id="IPR038619">
    <property type="entry name" value="MraZ_sf"/>
</dbReference>